<gene>
    <name evidence="2" type="ORF">SISSUDRAFT_1059958</name>
</gene>
<organism evidence="2 3">
    <name type="scientific">Sistotremastrum suecicum HHB10207 ss-3</name>
    <dbReference type="NCBI Taxonomy" id="1314776"/>
    <lineage>
        <taxon>Eukaryota</taxon>
        <taxon>Fungi</taxon>
        <taxon>Dikarya</taxon>
        <taxon>Basidiomycota</taxon>
        <taxon>Agaricomycotina</taxon>
        <taxon>Agaricomycetes</taxon>
        <taxon>Sistotremastrales</taxon>
        <taxon>Sistotremastraceae</taxon>
        <taxon>Sistotremastrum</taxon>
    </lineage>
</organism>
<dbReference type="EMBL" id="KV428027">
    <property type="protein sequence ID" value="KZT40915.1"/>
    <property type="molecule type" value="Genomic_DNA"/>
</dbReference>
<evidence type="ECO:0000256" key="1">
    <source>
        <dbReference type="SAM" id="MobiDB-lite"/>
    </source>
</evidence>
<name>A0A166FQY8_9AGAM</name>
<protein>
    <submittedName>
        <fullName evidence="2">Uncharacterized protein</fullName>
    </submittedName>
</protein>
<proteinExistence type="predicted"/>
<dbReference type="Proteomes" id="UP000076798">
    <property type="component" value="Unassembled WGS sequence"/>
</dbReference>
<feature type="compositionally biased region" description="Polar residues" evidence="1">
    <location>
        <begin position="260"/>
        <end position="270"/>
    </location>
</feature>
<sequence>MTRRAFTTTGSTRDGVHLASCLLPNAPDPHRQLVDIRLLLRVLQDLMDNTTFHKSTSPLFNSSQHLARLPAMHPLLLWKRAHDESMSEEKAAGLQAEAIATLWTEDVADDLCKPRAWMNLTEEERDRVLIEAMRQIRNNHIYAERYAGACVVTFVASVVPFRIGTGLYDYVREKEGTRLQIAALLPTTFDLYDDERIKTMHGSFRRLAKDWFKAQGINTSFGTRKNTAGSVNIVPSSQGRVITRLDPRPGAGSVAEDTPHQPSTSQNSGTVDDHSGESDNAAKLLTGTQRKRRFEAIQEGLDECVNIARKSRCLSSS</sequence>
<evidence type="ECO:0000313" key="2">
    <source>
        <dbReference type="EMBL" id="KZT40915.1"/>
    </source>
</evidence>
<dbReference type="AlphaFoldDB" id="A0A166FQY8"/>
<accession>A0A166FQY8</accession>
<reference evidence="2 3" key="1">
    <citation type="journal article" date="2016" name="Mol. Biol. Evol.">
        <title>Comparative Genomics of Early-Diverging Mushroom-Forming Fungi Provides Insights into the Origins of Lignocellulose Decay Capabilities.</title>
        <authorList>
            <person name="Nagy L.G."/>
            <person name="Riley R."/>
            <person name="Tritt A."/>
            <person name="Adam C."/>
            <person name="Daum C."/>
            <person name="Floudas D."/>
            <person name="Sun H."/>
            <person name="Yadav J.S."/>
            <person name="Pangilinan J."/>
            <person name="Larsson K.H."/>
            <person name="Matsuura K."/>
            <person name="Barry K."/>
            <person name="Labutti K."/>
            <person name="Kuo R."/>
            <person name="Ohm R.A."/>
            <person name="Bhattacharya S.S."/>
            <person name="Shirouzu T."/>
            <person name="Yoshinaga Y."/>
            <person name="Martin F.M."/>
            <person name="Grigoriev I.V."/>
            <person name="Hibbett D.S."/>
        </authorList>
    </citation>
    <scope>NUCLEOTIDE SEQUENCE [LARGE SCALE GENOMIC DNA]</scope>
    <source>
        <strain evidence="2 3">HHB10207 ss-3</strain>
    </source>
</reference>
<evidence type="ECO:0000313" key="3">
    <source>
        <dbReference type="Proteomes" id="UP000076798"/>
    </source>
</evidence>
<feature type="region of interest" description="Disordered" evidence="1">
    <location>
        <begin position="242"/>
        <end position="289"/>
    </location>
</feature>
<keyword evidence="3" id="KW-1185">Reference proteome</keyword>